<organism evidence="2 3">
    <name type="scientific">Potamilus streckersoni</name>
    <dbReference type="NCBI Taxonomy" id="2493646"/>
    <lineage>
        <taxon>Eukaryota</taxon>
        <taxon>Metazoa</taxon>
        <taxon>Spiralia</taxon>
        <taxon>Lophotrochozoa</taxon>
        <taxon>Mollusca</taxon>
        <taxon>Bivalvia</taxon>
        <taxon>Autobranchia</taxon>
        <taxon>Heteroconchia</taxon>
        <taxon>Palaeoheterodonta</taxon>
        <taxon>Unionida</taxon>
        <taxon>Unionoidea</taxon>
        <taxon>Unionidae</taxon>
        <taxon>Ambleminae</taxon>
        <taxon>Lampsilini</taxon>
        <taxon>Potamilus</taxon>
    </lineage>
</organism>
<feature type="region of interest" description="Disordered" evidence="1">
    <location>
        <begin position="66"/>
        <end position="116"/>
    </location>
</feature>
<protein>
    <submittedName>
        <fullName evidence="2">Uncharacterized protein</fullName>
    </submittedName>
</protein>
<feature type="compositionally biased region" description="Basic and acidic residues" evidence="1">
    <location>
        <begin position="72"/>
        <end position="81"/>
    </location>
</feature>
<evidence type="ECO:0000256" key="1">
    <source>
        <dbReference type="SAM" id="MobiDB-lite"/>
    </source>
</evidence>
<reference evidence="2" key="3">
    <citation type="submission" date="2023-05" db="EMBL/GenBank/DDBJ databases">
        <authorList>
            <person name="Smith C.H."/>
        </authorList>
    </citation>
    <scope>NUCLEOTIDE SEQUENCE</scope>
    <source>
        <strain evidence="2">CHS0354</strain>
        <tissue evidence="2">Mantle</tissue>
    </source>
</reference>
<name>A0AAE0VL84_9BIVA</name>
<comment type="caution">
    <text evidence="2">The sequence shown here is derived from an EMBL/GenBank/DDBJ whole genome shotgun (WGS) entry which is preliminary data.</text>
</comment>
<dbReference type="EMBL" id="JAEAOA010002115">
    <property type="protein sequence ID" value="KAK3581761.1"/>
    <property type="molecule type" value="Genomic_DNA"/>
</dbReference>
<accession>A0AAE0VL84</accession>
<sequence length="132" mass="15691">MEQDRGHFRIKERSKNIRNKYDEGEKYEHHFNIHEFLAKTGQNSVYLNKREEFGITQDIYNSDAVPKQQKRLLSERHRDCGSKLGKRGKNRRTRIRNGKTNTASTNPQRKNCPTKVQMELMRKARKLMSEAK</sequence>
<evidence type="ECO:0000313" key="2">
    <source>
        <dbReference type="EMBL" id="KAK3581761.1"/>
    </source>
</evidence>
<reference evidence="2" key="2">
    <citation type="journal article" date="2021" name="Genome Biol. Evol.">
        <title>Developing a high-quality reference genome for a parasitic bivalve with doubly uniparental inheritance (Bivalvia: Unionida).</title>
        <authorList>
            <person name="Smith C.H."/>
        </authorList>
    </citation>
    <scope>NUCLEOTIDE SEQUENCE</scope>
    <source>
        <strain evidence="2">CHS0354</strain>
        <tissue evidence="2">Mantle</tissue>
    </source>
</reference>
<reference evidence="2" key="1">
    <citation type="journal article" date="2021" name="Genome Biol. Evol.">
        <title>A High-Quality Reference Genome for a Parasitic Bivalve with Doubly Uniparental Inheritance (Bivalvia: Unionida).</title>
        <authorList>
            <person name="Smith C.H."/>
        </authorList>
    </citation>
    <scope>NUCLEOTIDE SEQUENCE</scope>
    <source>
        <strain evidence="2">CHS0354</strain>
    </source>
</reference>
<dbReference type="AlphaFoldDB" id="A0AAE0VL84"/>
<feature type="compositionally biased region" description="Polar residues" evidence="1">
    <location>
        <begin position="98"/>
        <end position="111"/>
    </location>
</feature>
<gene>
    <name evidence="2" type="ORF">CHS0354_036080</name>
</gene>
<keyword evidence="3" id="KW-1185">Reference proteome</keyword>
<dbReference type="Proteomes" id="UP001195483">
    <property type="component" value="Unassembled WGS sequence"/>
</dbReference>
<evidence type="ECO:0000313" key="3">
    <source>
        <dbReference type="Proteomes" id="UP001195483"/>
    </source>
</evidence>
<proteinExistence type="predicted"/>
<feature type="compositionally biased region" description="Basic residues" evidence="1">
    <location>
        <begin position="84"/>
        <end position="97"/>
    </location>
</feature>